<dbReference type="PANTHER" id="PTHR42683">
    <property type="entry name" value="ALDEHYDE REDUCTASE"/>
    <property type="match status" value="1"/>
</dbReference>
<organism evidence="5 6">
    <name type="scientific">Trichocladium antarcticum</name>
    <dbReference type="NCBI Taxonomy" id="1450529"/>
    <lineage>
        <taxon>Eukaryota</taxon>
        <taxon>Fungi</taxon>
        <taxon>Dikarya</taxon>
        <taxon>Ascomycota</taxon>
        <taxon>Pezizomycotina</taxon>
        <taxon>Sordariomycetes</taxon>
        <taxon>Sordariomycetidae</taxon>
        <taxon>Sordariales</taxon>
        <taxon>Chaetomiaceae</taxon>
        <taxon>Trichocladium</taxon>
    </lineage>
</organism>
<keyword evidence="6" id="KW-1185">Reference proteome</keyword>
<evidence type="ECO:0000256" key="2">
    <source>
        <dbReference type="ARBA" id="ARBA00022833"/>
    </source>
</evidence>
<sequence>MSTSRFECCGVCGSDVHTINGGWGGQKFPLAVGHEIVGKAIRVGPKVTRIKDGQRVGVGGQSYSCLDCRQCKNDNETYCQKQLDTHGCIQGV</sequence>
<evidence type="ECO:0000256" key="1">
    <source>
        <dbReference type="ARBA" id="ARBA00022723"/>
    </source>
</evidence>
<dbReference type="SUPFAM" id="SSF50129">
    <property type="entry name" value="GroES-like"/>
    <property type="match status" value="1"/>
</dbReference>
<gene>
    <name evidence="5" type="ORF">BT67DRAFT_377222</name>
</gene>
<comment type="caution">
    <text evidence="5">The sequence shown here is derived from an EMBL/GenBank/DDBJ whole genome shotgun (WGS) entry which is preliminary data.</text>
</comment>
<protein>
    <submittedName>
        <fullName evidence="5">Alcohol dehydrogenase GroES-like protein</fullName>
    </submittedName>
</protein>
<keyword evidence="3" id="KW-0560">Oxidoreductase</keyword>
<dbReference type="InterPro" id="IPR013154">
    <property type="entry name" value="ADH-like_N"/>
</dbReference>
<dbReference type="Pfam" id="PF08240">
    <property type="entry name" value="ADH_N"/>
    <property type="match status" value="1"/>
</dbReference>
<dbReference type="InterPro" id="IPR011032">
    <property type="entry name" value="GroES-like_sf"/>
</dbReference>
<dbReference type="PROSITE" id="PS00059">
    <property type="entry name" value="ADH_ZINC"/>
    <property type="match status" value="1"/>
</dbReference>
<feature type="domain" description="Alcohol dehydrogenase-like N-terminal" evidence="4">
    <location>
        <begin position="5"/>
        <end position="87"/>
    </location>
</feature>
<reference evidence="5" key="1">
    <citation type="journal article" date="2023" name="Mol. Phylogenet. Evol.">
        <title>Genome-scale phylogeny and comparative genomics of the fungal order Sordariales.</title>
        <authorList>
            <person name="Hensen N."/>
            <person name="Bonometti L."/>
            <person name="Westerberg I."/>
            <person name="Brannstrom I.O."/>
            <person name="Guillou S."/>
            <person name="Cros-Aarteil S."/>
            <person name="Calhoun S."/>
            <person name="Haridas S."/>
            <person name="Kuo A."/>
            <person name="Mondo S."/>
            <person name="Pangilinan J."/>
            <person name="Riley R."/>
            <person name="LaButti K."/>
            <person name="Andreopoulos B."/>
            <person name="Lipzen A."/>
            <person name="Chen C."/>
            <person name="Yan M."/>
            <person name="Daum C."/>
            <person name="Ng V."/>
            <person name="Clum A."/>
            <person name="Steindorff A."/>
            <person name="Ohm R.A."/>
            <person name="Martin F."/>
            <person name="Silar P."/>
            <person name="Natvig D.O."/>
            <person name="Lalanne C."/>
            <person name="Gautier V."/>
            <person name="Ament-Velasquez S.L."/>
            <person name="Kruys A."/>
            <person name="Hutchinson M.I."/>
            <person name="Powell A.J."/>
            <person name="Barry K."/>
            <person name="Miller A.N."/>
            <person name="Grigoriev I.V."/>
            <person name="Debuchy R."/>
            <person name="Gladieux P."/>
            <person name="Hiltunen Thoren M."/>
            <person name="Johannesson H."/>
        </authorList>
    </citation>
    <scope>NUCLEOTIDE SEQUENCE</scope>
    <source>
        <strain evidence="5">CBS 123565</strain>
    </source>
</reference>
<dbReference type="InterPro" id="IPR047109">
    <property type="entry name" value="CAD-like"/>
</dbReference>
<evidence type="ECO:0000313" key="6">
    <source>
        <dbReference type="Proteomes" id="UP001304895"/>
    </source>
</evidence>
<dbReference type="Proteomes" id="UP001304895">
    <property type="component" value="Unassembled WGS sequence"/>
</dbReference>
<reference evidence="5" key="2">
    <citation type="submission" date="2023-05" db="EMBL/GenBank/DDBJ databases">
        <authorList>
            <consortium name="Lawrence Berkeley National Laboratory"/>
            <person name="Steindorff A."/>
            <person name="Hensen N."/>
            <person name="Bonometti L."/>
            <person name="Westerberg I."/>
            <person name="Brannstrom I.O."/>
            <person name="Guillou S."/>
            <person name="Cros-Aarteil S."/>
            <person name="Calhoun S."/>
            <person name="Haridas S."/>
            <person name="Kuo A."/>
            <person name="Mondo S."/>
            <person name="Pangilinan J."/>
            <person name="Riley R."/>
            <person name="Labutti K."/>
            <person name="Andreopoulos B."/>
            <person name="Lipzen A."/>
            <person name="Chen C."/>
            <person name="Yanf M."/>
            <person name="Daum C."/>
            <person name="Ng V."/>
            <person name="Clum A."/>
            <person name="Ohm R."/>
            <person name="Martin F."/>
            <person name="Silar P."/>
            <person name="Natvig D."/>
            <person name="Lalanne C."/>
            <person name="Gautier V."/>
            <person name="Ament-Velasquez S.L."/>
            <person name="Kruys A."/>
            <person name="Hutchinson M.I."/>
            <person name="Powell A.J."/>
            <person name="Barry K."/>
            <person name="Miller A.N."/>
            <person name="Grigoriev I.V."/>
            <person name="Debuchy R."/>
            <person name="Gladieux P."/>
            <person name="Thoren M.H."/>
            <person name="Johannesson H."/>
        </authorList>
    </citation>
    <scope>NUCLEOTIDE SEQUENCE</scope>
    <source>
        <strain evidence="5">CBS 123565</strain>
    </source>
</reference>
<dbReference type="GO" id="GO:0016616">
    <property type="term" value="F:oxidoreductase activity, acting on the CH-OH group of donors, NAD or NADP as acceptor"/>
    <property type="evidence" value="ECO:0007669"/>
    <property type="project" value="InterPro"/>
</dbReference>
<dbReference type="GO" id="GO:0008270">
    <property type="term" value="F:zinc ion binding"/>
    <property type="evidence" value="ECO:0007669"/>
    <property type="project" value="InterPro"/>
</dbReference>
<proteinExistence type="predicted"/>
<keyword evidence="1" id="KW-0479">Metal-binding</keyword>
<dbReference type="InterPro" id="IPR002328">
    <property type="entry name" value="ADH_Zn_CS"/>
</dbReference>
<dbReference type="Gene3D" id="3.90.180.10">
    <property type="entry name" value="Medium-chain alcohol dehydrogenases, catalytic domain"/>
    <property type="match status" value="1"/>
</dbReference>
<evidence type="ECO:0000259" key="4">
    <source>
        <dbReference type="Pfam" id="PF08240"/>
    </source>
</evidence>
<keyword evidence="2" id="KW-0862">Zinc</keyword>
<evidence type="ECO:0000313" key="5">
    <source>
        <dbReference type="EMBL" id="KAK4135226.1"/>
    </source>
</evidence>
<evidence type="ECO:0000256" key="3">
    <source>
        <dbReference type="ARBA" id="ARBA00023002"/>
    </source>
</evidence>
<accession>A0AAN6UP00</accession>
<dbReference type="EMBL" id="MU853406">
    <property type="protein sequence ID" value="KAK4135226.1"/>
    <property type="molecule type" value="Genomic_DNA"/>
</dbReference>
<name>A0AAN6UP00_9PEZI</name>
<dbReference type="AlphaFoldDB" id="A0AAN6UP00"/>